<dbReference type="VEuPathDB" id="FungiDB:C5L36_0A01250"/>
<dbReference type="Proteomes" id="UP000029867">
    <property type="component" value="Unassembled WGS sequence"/>
</dbReference>
<feature type="non-terminal residue" evidence="2">
    <location>
        <position position="93"/>
    </location>
</feature>
<dbReference type="EMBL" id="JQFK01001453">
    <property type="protein sequence ID" value="KGK34621.1"/>
    <property type="molecule type" value="Genomic_DNA"/>
</dbReference>
<dbReference type="AlphaFoldDB" id="A0A099NRU1"/>
<feature type="compositionally biased region" description="Basic and acidic residues" evidence="1">
    <location>
        <begin position="38"/>
        <end position="54"/>
    </location>
</feature>
<feature type="region of interest" description="Disordered" evidence="1">
    <location>
        <begin position="29"/>
        <end position="60"/>
    </location>
</feature>
<proteinExistence type="predicted"/>
<evidence type="ECO:0000313" key="3">
    <source>
        <dbReference type="Proteomes" id="UP000029867"/>
    </source>
</evidence>
<reference evidence="3" key="1">
    <citation type="journal article" date="2014" name="Microb. Cell Fact.">
        <title>Exploiting Issatchenkia orientalis SD108 for succinic acid production.</title>
        <authorList>
            <person name="Xiao H."/>
            <person name="Shao Z."/>
            <person name="Jiang Y."/>
            <person name="Dole S."/>
            <person name="Zhao H."/>
        </authorList>
    </citation>
    <scope>NUCLEOTIDE SEQUENCE [LARGE SCALE GENOMIC DNA]</scope>
    <source>
        <strain evidence="3">SD108</strain>
    </source>
</reference>
<evidence type="ECO:0000256" key="1">
    <source>
        <dbReference type="SAM" id="MobiDB-lite"/>
    </source>
</evidence>
<accession>A0A099NRU1</accession>
<protein>
    <submittedName>
        <fullName evidence="2">Uncharacterized protein</fullName>
    </submittedName>
</protein>
<gene>
    <name evidence="2" type="ORF">JL09_g6231</name>
</gene>
<organism evidence="2 3">
    <name type="scientific">Pichia kudriavzevii</name>
    <name type="common">Yeast</name>
    <name type="synonym">Issatchenkia orientalis</name>
    <dbReference type="NCBI Taxonomy" id="4909"/>
    <lineage>
        <taxon>Eukaryota</taxon>
        <taxon>Fungi</taxon>
        <taxon>Dikarya</taxon>
        <taxon>Ascomycota</taxon>
        <taxon>Saccharomycotina</taxon>
        <taxon>Pichiomycetes</taxon>
        <taxon>Pichiales</taxon>
        <taxon>Pichiaceae</taxon>
        <taxon>Pichia</taxon>
    </lineage>
</organism>
<dbReference type="HOGENOM" id="CLU_2405333_0_0_1"/>
<evidence type="ECO:0000313" key="2">
    <source>
        <dbReference type="EMBL" id="KGK34621.1"/>
    </source>
</evidence>
<sequence>MQGITSAENGKCGLGQECELEQDGDCNYDYDYDDEDTKETKQADKDGDLVRESLKNQPGDNWELEKYRSIDEDDHTILTHRERVVMALTLSLI</sequence>
<comment type="caution">
    <text evidence="2">The sequence shown here is derived from an EMBL/GenBank/DDBJ whole genome shotgun (WGS) entry which is preliminary data.</text>
</comment>
<name>A0A099NRU1_PICKU</name>